<feature type="compositionally biased region" description="Pro residues" evidence="1">
    <location>
        <begin position="3576"/>
        <end position="3591"/>
    </location>
</feature>
<dbReference type="PANTHER" id="PTHR24216:SF65">
    <property type="entry name" value="PAXILLIN-LIKE PROTEIN 1"/>
    <property type="match status" value="1"/>
</dbReference>
<feature type="region of interest" description="Disordered" evidence="1">
    <location>
        <begin position="1943"/>
        <end position="1975"/>
    </location>
</feature>
<sequence>MAGGFSAPLSDEDEAVITEILELGEQLARQNDAPLSLKYILIAYEQVLVRYGIPYTQDNHIYRFLNKLDLIPETNWWKKFERECERRRNLAKALYHWQCTLTARMFVGWRQWARVHRHRRQLSLSVSQASSAPPTPLSMAFPPLAATGVQQGQGSLATATATSTGMLASVSGVPSLRASAPASPFLLSGVQPSPQQPLPTSTAFAASPAPGSLSRLGALRATVPQSAVSSRPPIPPAPSPIPLGPSPFGSFHATTIHHPLPPPPLRIPPPAAPGAAPPRGGPGYSVFSPSGSATSQAAEGTFLRADGRLDRTRTTTEHQRLLVPELVTPRAPAEPAARLAISMPLAPVQTAGVPVGRAPLDRPPNSHRSVSWEDARGEPEVLPAPLPATVPGAPILAWTEQAPPAAVAATKGGSDLEEDEADEVAALKASAATTRYMEFRRMARAFRGWRENVAQRVAGRALLRKAEANWARALQRYSTSLQRRVLAAWRAEALPALQEETAAMLDRACAAASTALMRHAFRSLWAAVVATRKRRQLRDRAAQHRRAHTLRWAIRSWGCWPRAPEAPGAAMGTVVMNPAGGVGAVLPELLPAPRVAVPQQGQSQERPGRPSIPAHRYLVAPSTVWASRMPFTATPAPGRTVSFGGLGGEATPPAATPLSTPFTLRAPRMIAVPTPFRPPPGPDEALDQQQQPQQQQPAGPFPTPSRLVALPPRLGCLALVRHGALMPPSAAASPYPRPGSRHAMALFLPPQSRPQVTHMALARLGEALAAYQQLAATAAPAQRHQVALGARSPFLAAGGASTSAMSADEAESCAGVPWAYPPLLVHPHTGLVRLLHAPVARLLGCRPSRCLHRSAEQQRRKQQQRLRGTLAHWVAAARFRVRLAQRTATATEGLRRQRVAAALAAWRALARQSATDRQELRLGVAHHQRTMAARCWRAWRLYAALHKRRARMGALAMALWRHNATRRAVEGWHAHAAHMAALRERARGYVPSRRLGLLSQAWDTWLAVFRATMQGRGALEKAVRTAPFPVPAPARAPLHGSPTGRKKRGGLTALDAYPVGHRSTARWWGQLLHWRSRMLRQALGAWLGYTDMRRRRRQDKATADSQAASVLCHRVVLGWHRRAREKRLTRVATARAAKHRRAVALTRALADWRLWAARHHHMRGSPKNSRLQSHIVMTWVGTVAEGLARAWERHFLLRNPLQTWHLWARWHRDLALRGGRAGVLHRRYCLRGALGQWGALVATRRQQMNRAQAPAPLSVATLRIGMQAHHARALQRRQLATLRRVAGRLHRLHALEAAAQQTVQRRRAIFALRACWGRWRGRKASRALLRDRLATAATRFRIHRLRAALGRWRLFVQLRHRRAGQLRDAQALTRGHAMAQAFRAWVRFSARRRQLAASQEAIAAAHRQALAKAALARWRGALGALHKARYQMALFHVGCHFARWRRFATRARLARAATQTATRQRLGRLWGAWRAALLWRRDAQRKVADYQRARQVRLVASAFGAFRANVARHRAATEVVRGHRTALAAGQLGRTFDHWRQAAQRLRSLGRREETLRRQRTVWITHQTVARWHALVLARRQLRALATRHQADLRGRTLGHTFGMWRALALRYHRLRTAFEAVQAARQGRVLRLCLARWAFVAARGAKARRFAAAHMTRRVGAPLLACLRERVLLRRLGRQQMAAREQRMLVAVWRQWRHARVLETDRDRVLDALVGQLGGVQRVRLAGRSFQAWRGRVLRRHHNRDAVAAATQRRVLRVLAMWRGFVVAQKSRRLECRQQLAAREVAVQRTVFTRWQRLTRLRARVVQLEQRRQLRLCLRLWQEAAARMGRVRHFHAACLQRLIAKSFRWWHDVAATKAQVMHRTSFTFLAGRRLGRTRGIFEGWLRCTRQRQRAARIRQRHYGGLLRQGWDLWAQYTALRRTRRLQALALWMLLRPAADAPPPLPLPPPPTPSGAPVDGQPLVTPGRPASPALVPAPRTMRSLMRSGLLGPSPFPSPPLAVAPAPLAGPPTPALMAALTPGGSRPLPVALRPAVRLWGIRALLLMNPAPATGALVRAFAAWRAYATRRAYLRGAIEARLQRMATRLGRETLGRWQYRARKQASGRLGANFMRLKLLGRVVRLWGRWAHGRHSIAERIAALQRAIARRIVTADWAKWKAYTAREGRRKGIIAEVRGRHGRKLQTKAFHYWLRYAVATRMKSRLDAAAGQLQRHHLTVRAYWAWRHAYALAAQQRALEQEARLHLDAVKLAWAFRPWRARTVGQRSLRQRAAAFAERQHQERLGLLFVDWVTKARASAARGQAVLSRVGPLCAKHAMARAWGAWHHWAHKRRLLARKSSMVHLARRSHRAGSVLRAWRTARRMRITMRRRKAGPALRAWASFTAKQNLLRANEARFVQAARRVTLAAAFRAWGAARATFEKRTRLVQAIVHTSGERLQSMAFQAWRQWAHQKLLRARAGRELTARRAAWLSARALACWRQWASRTQSLNTRALAQQATSQRAIQGRVFQQWRAALHRRGEEREALMRRCMEGWRATAARRKAIRQLVALFQGHFYRNLAMAVFLRWGAWAVQSREKDTRRRQAALFQRAHLRARFLRAWRAAAAARHAYRITTDELQARHRRRLVGSCLKGWVQARQRALAAQTVVDQTRRSAAKRSRTKAAAMRRWLRQARLQRALRMAARRHTELRATCRAVQDQLARRHQAATERICIRALRWWAWKQRQNALAGTHLMRAYARGLLGRWVAFTVAARLKRSREQLAAAMRQRHQAALVRAVWGNLRSWAATSHARTARAQQVRSPLPPPFPPSAFPPPSRHPRHAHAHAHLATTGRPPLLVPSGPQADGIRLGRQQAYQRLVLIRWAAWAAARKRRQQRGRQAAALGARRQEGRMRVLLADWRRWAVYHHQKRRYQAAAQETCKRFAHRTAARSLRAWHQLTAARMRTRARLVSGCWKTWRQYAAQRKQKRAVLARAAETLNAAQLRRAFEGWHTHITQAVQSRRAQLREHTLAMAMQTCASRRRSRVLHLCMTAWTERTRRKLATRQAIERLRRRQRLTRALRGWHQARSVGLRQGAAPAPQLGLPRPPAVLSSSRGPSPRLVAVSDPRAVHRGRRQQKDLAAARARRARLGRCLRGWAAAARKSAIHQAASAALGDARRREALAKCWRGWAAALGRVRAGRQVEEAHRRRTLAAVVQGWRAVLRTRRGLQQLGATAGRCWDQAWVRACWAGWRRRVAQKSPPCRNNDQLPLTPAVAASCADPGGAHRPASGPVRLRPGAIALRQWGQLAAIRRRRAAVGLAIEAGRLAAVRKRVALERMGIAFRSYRLGAWSQRALKRRIWGPLVAFVRSLHAVKLWMRATQAAHALKMLRAWRAQAEHAQALRRLGPQFAAAHRGRTLVGPLFRSWRASALRAQQQHGAQVTLYQIALRRRQLRRTWAAWRAWGQARKGRQGAAARLAGAHGRRIMRAAWRGWAQWKAHRVHTRQQTGAASALYLRHLLRSAFVRWVATARAERWSTLTGPGAPGPRPFGRLSSLGGRPASPSPLARSSAALGGASPGPANTSAAATDSSTSTVEQTPPARGPRPLRSPPPPPPSGGLSTRPPAPPALGPPDLAGTVRALPDGLAARPVSPAQPSPIPTPPQAPGTPPRSPPLPRLSPHQRAAPGAVPASPAESVVAKRHHITIHSPAPAPGPEATQSAAPKAAPGGQDDTKPAVWWKSSVREGIPLRPPPAAAPPGTPAGLVGPATVASLQSLVTPVLAALAPASPGGAPGQQPTTAFIASPVVLVTGGQPGQVLPMPLPLPPGTPTTPAGAAAGMASLLGAQHDPAAGGAPQQPPPSAVFAPRGLLATPAATPTGRPGGMALDATQLSALSTSLTGLGNTTTTTTTRHHHRHHHRGPPPPGVTPLHHHSSSVARRSPGRGLTLDELSMSTPASGSIHTATPAAANGTGSVEPRLVSPARRPLPPLPEASSLRPTVGLPTSTRAPPPVPPLTGAFSGLRQSSSPGQTGTVSPLHMFSALLSSRGTTPAAGTQ</sequence>
<feature type="region of interest" description="Disordered" evidence="1">
    <location>
        <begin position="1030"/>
        <end position="1050"/>
    </location>
</feature>
<dbReference type="Proteomes" id="UP001141327">
    <property type="component" value="Unassembled WGS sequence"/>
</dbReference>
<feature type="compositionally biased region" description="Pro residues" evidence="1">
    <location>
        <begin position="271"/>
        <end position="280"/>
    </location>
</feature>
<evidence type="ECO:0008006" key="4">
    <source>
        <dbReference type="Google" id="ProtNLM"/>
    </source>
</evidence>
<feature type="compositionally biased region" description="Low complexity" evidence="1">
    <location>
        <begin position="688"/>
        <end position="697"/>
    </location>
</feature>
<feature type="compositionally biased region" description="Polar residues" evidence="1">
    <location>
        <begin position="3995"/>
        <end position="4007"/>
    </location>
</feature>
<feature type="compositionally biased region" description="Low complexity" evidence="1">
    <location>
        <begin position="198"/>
        <end position="209"/>
    </location>
</feature>
<proteinExistence type="predicted"/>
<evidence type="ECO:0000313" key="2">
    <source>
        <dbReference type="EMBL" id="KAJ4462726.1"/>
    </source>
</evidence>
<feature type="compositionally biased region" description="Basic residues" evidence="1">
    <location>
        <begin position="3884"/>
        <end position="3894"/>
    </location>
</feature>
<feature type="region of interest" description="Disordered" evidence="1">
    <location>
        <begin position="187"/>
        <end position="209"/>
    </location>
</feature>
<evidence type="ECO:0000256" key="1">
    <source>
        <dbReference type="SAM" id="MobiDB-lite"/>
    </source>
</evidence>
<feature type="region of interest" description="Disordered" evidence="1">
    <location>
        <begin position="271"/>
        <end position="293"/>
    </location>
</feature>
<gene>
    <name evidence="2" type="ORF">PAPYR_740</name>
</gene>
<feature type="compositionally biased region" description="Pro residues" evidence="1">
    <location>
        <begin position="2798"/>
        <end position="2812"/>
    </location>
</feature>
<feature type="region of interest" description="Disordered" evidence="1">
    <location>
        <begin position="3872"/>
        <end position="4009"/>
    </location>
</feature>
<feature type="region of interest" description="Disordered" evidence="1">
    <location>
        <begin position="672"/>
        <end position="705"/>
    </location>
</feature>
<feature type="region of interest" description="Disordered" evidence="1">
    <location>
        <begin position="354"/>
        <end position="384"/>
    </location>
</feature>
<feature type="compositionally biased region" description="Polar residues" evidence="1">
    <location>
        <begin position="3925"/>
        <end position="3936"/>
    </location>
</feature>
<feature type="compositionally biased region" description="Pro residues" evidence="1">
    <location>
        <begin position="1943"/>
        <end position="1954"/>
    </location>
</feature>
<keyword evidence="3" id="KW-1185">Reference proteome</keyword>
<comment type="caution">
    <text evidence="2">The sequence shown here is derived from an EMBL/GenBank/DDBJ whole genome shotgun (WGS) entry which is preliminary data.</text>
</comment>
<accession>A0ABQ8UW81</accession>
<feature type="compositionally biased region" description="Basic residues" evidence="1">
    <location>
        <begin position="2813"/>
        <end position="2822"/>
    </location>
</feature>
<feature type="compositionally biased region" description="Low complexity" evidence="1">
    <location>
        <begin position="3533"/>
        <end position="3569"/>
    </location>
</feature>
<feature type="compositionally biased region" description="Pro residues" evidence="1">
    <location>
        <begin position="3723"/>
        <end position="3732"/>
    </location>
</feature>
<organism evidence="2 3">
    <name type="scientific">Paratrimastix pyriformis</name>
    <dbReference type="NCBI Taxonomy" id="342808"/>
    <lineage>
        <taxon>Eukaryota</taxon>
        <taxon>Metamonada</taxon>
        <taxon>Preaxostyla</taxon>
        <taxon>Paratrimastigidae</taxon>
        <taxon>Paratrimastix</taxon>
    </lineage>
</organism>
<evidence type="ECO:0000313" key="3">
    <source>
        <dbReference type="Proteomes" id="UP001141327"/>
    </source>
</evidence>
<feature type="region of interest" description="Disordered" evidence="1">
    <location>
        <begin position="2786"/>
        <end position="2839"/>
    </location>
</feature>
<feature type="compositionally biased region" description="Low complexity" evidence="1">
    <location>
        <begin position="3658"/>
        <end position="3671"/>
    </location>
</feature>
<dbReference type="EMBL" id="JAPMOS010000002">
    <property type="protein sequence ID" value="KAJ4462726.1"/>
    <property type="molecule type" value="Genomic_DNA"/>
</dbReference>
<dbReference type="PANTHER" id="PTHR24216">
    <property type="entry name" value="PAXILLIN-RELATED"/>
    <property type="match status" value="1"/>
</dbReference>
<feature type="compositionally biased region" description="Pro residues" evidence="1">
    <location>
        <begin position="3627"/>
        <end position="3651"/>
    </location>
</feature>
<feature type="compositionally biased region" description="Basic and acidic residues" evidence="1">
    <location>
        <begin position="370"/>
        <end position="379"/>
    </location>
</feature>
<name>A0ABQ8UW81_9EUKA</name>
<feature type="compositionally biased region" description="Low complexity" evidence="1">
    <location>
        <begin position="3872"/>
        <end position="3883"/>
    </location>
</feature>
<reference evidence="2" key="1">
    <citation type="journal article" date="2022" name="bioRxiv">
        <title>Genomics of Preaxostyla Flagellates Illuminates Evolutionary Transitions and the Path Towards Mitochondrial Loss.</title>
        <authorList>
            <person name="Novak L.V.F."/>
            <person name="Treitli S.C."/>
            <person name="Pyrih J."/>
            <person name="Halakuc P."/>
            <person name="Pipaliya S.V."/>
            <person name="Vacek V."/>
            <person name="Brzon O."/>
            <person name="Soukal P."/>
            <person name="Eme L."/>
            <person name="Dacks J.B."/>
            <person name="Karnkowska A."/>
            <person name="Elias M."/>
            <person name="Hampl V."/>
        </authorList>
    </citation>
    <scope>NUCLEOTIDE SEQUENCE</scope>
    <source>
        <strain evidence="2">RCP-MX</strain>
    </source>
</reference>
<feature type="compositionally biased region" description="Polar residues" evidence="1">
    <location>
        <begin position="2786"/>
        <end position="2796"/>
    </location>
</feature>
<protein>
    <recommendedName>
        <fullName evidence="4">Sfi1 spindle body domain-containing protein</fullName>
    </recommendedName>
</protein>
<feature type="region of interest" description="Disordered" evidence="1">
    <location>
        <begin position="3512"/>
        <end position="3732"/>
    </location>
</feature>